<dbReference type="PIRSF" id="PIRSF006641">
    <property type="entry name" value="CHP00092"/>
    <property type="match status" value="1"/>
</dbReference>
<name>B2A457_NATTJ</name>
<evidence type="ECO:0000256" key="5">
    <source>
        <dbReference type="ARBA" id="ARBA00022842"/>
    </source>
</evidence>
<reference evidence="9 10" key="2">
    <citation type="journal article" date="2011" name="J. Bacteriol.">
        <title>Complete genome sequence of the anaerobic, halophilic alkalithermophile Natranaerobius thermophilus JW/NM-WN-LF.</title>
        <authorList>
            <person name="Zhao B."/>
            <person name="Mesbah N.M."/>
            <person name="Dalin E."/>
            <person name="Goodwin L."/>
            <person name="Nolan M."/>
            <person name="Pitluck S."/>
            <person name="Chertkov O."/>
            <person name="Brettin T.S."/>
            <person name="Han J."/>
            <person name="Larimer F.W."/>
            <person name="Land M.L."/>
            <person name="Hauser L."/>
            <person name="Kyrpides N."/>
            <person name="Wiegel J."/>
        </authorList>
    </citation>
    <scope>NUCLEOTIDE SEQUENCE [LARGE SCALE GENOMIC DNA]</scope>
    <source>
        <strain evidence="10">ATCC BAA-1301 / DSM 18059 / JW/NM-WN-LF</strain>
    </source>
</reference>
<dbReference type="OrthoDB" id="9807318at2"/>
<dbReference type="CDD" id="cd04867">
    <property type="entry name" value="TGS_YchF_OLA1"/>
    <property type="match status" value="1"/>
</dbReference>
<evidence type="ECO:0000256" key="3">
    <source>
        <dbReference type="ARBA" id="ARBA00022741"/>
    </source>
</evidence>
<dbReference type="FunFam" id="1.10.150.300:FF:000001">
    <property type="entry name" value="Ribosome-binding ATPase YchF"/>
    <property type="match status" value="1"/>
</dbReference>
<dbReference type="InterPro" id="IPR004396">
    <property type="entry name" value="ATPase_YchF/OLA1"/>
</dbReference>
<gene>
    <name evidence="6" type="primary">ychF</name>
    <name evidence="9" type="ordered locus">Nther_2917</name>
</gene>
<dbReference type="Proteomes" id="UP000001683">
    <property type="component" value="Chromosome"/>
</dbReference>
<comment type="cofactor">
    <cofactor evidence="1">
        <name>Mg(2+)</name>
        <dbReference type="ChEBI" id="CHEBI:18420"/>
    </cofactor>
</comment>
<dbReference type="PANTHER" id="PTHR23305:SF18">
    <property type="entry name" value="OBG-TYPE G DOMAIN-CONTAINING PROTEIN"/>
    <property type="match status" value="1"/>
</dbReference>
<dbReference type="GO" id="GO:0016887">
    <property type="term" value="F:ATP hydrolysis activity"/>
    <property type="evidence" value="ECO:0007669"/>
    <property type="project" value="UniProtKB-UniRule"/>
</dbReference>
<dbReference type="SUPFAM" id="SSF52540">
    <property type="entry name" value="P-loop containing nucleoside triphosphate hydrolases"/>
    <property type="match status" value="1"/>
</dbReference>
<dbReference type="GO" id="GO:0043023">
    <property type="term" value="F:ribosomal large subunit binding"/>
    <property type="evidence" value="ECO:0007669"/>
    <property type="project" value="UniProtKB-UniRule"/>
</dbReference>
<dbReference type="InterPro" id="IPR004095">
    <property type="entry name" value="TGS"/>
</dbReference>
<keyword evidence="3 6" id="KW-0547">Nucleotide-binding</keyword>
<feature type="binding site" evidence="6">
    <location>
        <begin position="13"/>
        <end position="18"/>
    </location>
    <ligand>
        <name>ATP</name>
        <dbReference type="ChEBI" id="CHEBI:30616"/>
    </ligand>
</feature>
<evidence type="ECO:0000259" key="7">
    <source>
        <dbReference type="PROSITE" id="PS51710"/>
    </source>
</evidence>
<dbReference type="RefSeq" id="WP_012449295.1">
    <property type="nucleotide sequence ID" value="NC_010718.1"/>
</dbReference>
<dbReference type="Gene3D" id="3.40.50.300">
    <property type="entry name" value="P-loop containing nucleotide triphosphate hydrolases"/>
    <property type="match status" value="1"/>
</dbReference>
<dbReference type="EMBL" id="CP001034">
    <property type="protein sequence ID" value="ACB86463.1"/>
    <property type="molecule type" value="Genomic_DNA"/>
</dbReference>
<dbReference type="InterPro" id="IPR012675">
    <property type="entry name" value="Beta-grasp_dom_sf"/>
</dbReference>
<evidence type="ECO:0000256" key="1">
    <source>
        <dbReference type="ARBA" id="ARBA00001946"/>
    </source>
</evidence>
<dbReference type="InterPro" id="IPR006073">
    <property type="entry name" value="GTP-bd"/>
</dbReference>
<dbReference type="InterPro" id="IPR027417">
    <property type="entry name" value="P-loop_NTPase"/>
</dbReference>
<evidence type="ECO:0000256" key="2">
    <source>
        <dbReference type="ARBA" id="ARBA00022723"/>
    </source>
</evidence>
<accession>B2A457</accession>
<dbReference type="Pfam" id="PF06071">
    <property type="entry name" value="YchF-GTPase_C"/>
    <property type="match status" value="1"/>
</dbReference>
<reference evidence="9 10" key="1">
    <citation type="submission" date="2008-04" db="EMBL/GenBank/DDBJ databases">
        <title>Complete sequence of chromosome of Natranaerobius thermophilus JW/NM-WN-LF.</title>
        <authorList>
            <consortium name="US DOE Joint Genome Institute"/>
            <person name="Copeland A."/>
            <person name="Lucas S."/>
            <person name="Lapidus A."/>
            <person name="Glavina del Rio T."/>
            <person name="Dalin E."/>
            <person name="Tice H."/>
            <person name="Bruce D."/>
            <person name="Goodwin L."/>
            <person name="Pitluck S."/>
            <person name="Chertkov O."/>
            <person name="Brettin T."/>
            <person name="Detter J.C."/>
            <person name="Han C."/>
            <person name="Kuske C.R."/>
            <person name="Schmutz J."/>
            <person name="Larimer F."/>
            <person name="Land M."/>
            <person name="Hauser L."/>
            <person name="Kyrpides N."/>
            <person name="Lykidis A."/>
            <person name="Mesbah N.M."/>
            <person name="Wiegel J."/>
        </authorList>
    </citation>
    <scope>NUCLEOTIDE SEQUENCE [LARGE SCALE GENOMIC DNA]</scope>
    <source>
        <strain evidence="10">ATCC BAA-1301 / DSM 18059 / JW/NM-WN-LF</strain>
    </source>
</reference>
<dbReference type="HOGENOM" id="CLU_018395_0_1_9"/>
<dbReference type="HAMAP" id="MF_00944">
    <property type="entry name" value="YchF_OLA1_ATPase"/>
    <property type="match status" value="1"/>
</dbReference>
<feature type="domain" description="OBG-type G" evidence="7">
    <location>
        <begin position="4"/>
        <end position="261"/>
    </location>
</feature>
<dbReference type="CDD" id="cd01900">
    <property type="entry name" value="YchF"/>
    <property type="match status" value="1"/>
</dbReference>
<dbReference type="Pfam" id="PF01926">
    <property type="entry name" value="MMR_HSR1"/>
    <property type="match status" value="1"/>
</dbReference>
<keyword evidence="2" id="KW-0479">Metal-binding</keyword>
<dbReference type="AlphaFoldDB" id="B2A457"/>
<keyword evidence="10" id="KW-1185">Reference proteome</keyword>
<dbReference type="PRINTS" id="PR00326">
    <property type="entry name" value="GTP1OBG"/>
</dbReference>
<evidence type="ECO:0000313" key="9">
    <source>
        <dbReference type="EMBL" id="ACB86463.1"/>
    </source>
</evidence>
<keyword evidence="5" id="KW-0460">Magnesium</keyword>
<dbReference type="GO" id="GO:0005524">
    <property type="term" value="F:ATP binding"/>
    <property type="evidence" value="ECO:0007669"/>
    <property type="project" value="UniProtKB-UniRule"/>
</dbReference>
<dbReference type="InterPro" id="IPR041706">
    <property type="entry name" value="YchF_N"/>
</dbReference>
<dbReference type="SUPFAM" id="SSF81271">
    <property type="entry name" value="TGS-like"/>
    <property type="match status" value="1"/>
</dbReference>
<dbReference type="FunFam" id="3.10.20.30:FF:000001">
    <property type="entry name" value="Ribosome-binding ATPase YchF"/>
    <property type="match status" value="1"/>
</dbReference>
<dbReference type="PROSITE" id="PS51880">
    <property type="entry name" value="TGS"/>
    <property type="match status" value="1"/>
</dbReference>
<dbReference type="Gene3D" id="1.10.150.300">
    <property type="entry name" value="TGS-like domain"/>
    <property type="match status" value="1"/>
</dbReference>
<evidence type="ECO:0000313" key="10">
    <source>
        <dbReference type="Proteomes" id="UP000001683"/>
    </source>
</evidence>
<comment type="similarity">
    <text evidence="6">Belongs to the TRAFAC class OBG-HflX-like GTPase superfamily. OBG GTPase family. YchF/OLA1 subfamily.</text>
</comment>
<dbReference type="GO" id="GO:0005525">
    <property type="term" value="F:GTP binding"/>
    <property type="evidence" value="ECO:0007669"/>
    <property type="project" value="InterPro"/>
</dbReference>
<organism evidence="9 10">
    <name type="scientific">Natranaerobius thermophilus (strain ATCC BAA-1301 / DSM 18059 / JW/NM-WN-LF)</name>
    <dbReference type="NCBI Taxonomy" id="457570"/>
    <lineage>
        <taxon>Bacteria</taxon>
        <taxon>Bacillati</taxon>
        <taxon>Bacillota</taxon>
        <taxon>Clostridia</taxon>
        <taxon>Natranaerobiales</taxon>
        <taxon>Natranaerobiaceae</taxon>
        <taxon>Natranaerobius</taxon>
    </lineage>
</organism>
<dbReference type="InterPro" id="IPR012676">
    <property type="entry name" value="TGS-like"/>
</dbReference>
<keyword evidence="4 6" id="KW-0067">ATP-binding</keyword>
<dbReference type="PANTHER" id="PTHR23305">
    <property type="entry name" value="OBG GTPASE FAMILY"/>
    <property type="match status" value="1"/>
</dbReference>
<evidence type="ECO:0000259" key="8">
    <source>
        <dbReference type="PROSITE" id="PS51880"/>
    </source>
</evidence>
<dbReference type="GO" id="GO:0046872">
    <property type="term" value="F:metal ion binding"/>
    <property type="evidence" value="ECO:0007669"/>
    <property type="project" value="UniProtKB-KW"/>
</dbReference>
<dbReference type="STRING" id="457570.Nther_2917"/>
<dbReference type="InterPro" id="IPR031167">
    <property type="entry name" value="G_OBG"/>
</dbReference>
<dbReference type="InParanoid" id="B2A457"/>
<proteinExistence type="inferred from homology"/>
<dbReference type="InterPro" id="IPR023192">
    <property type="entry name" value="TGS-like_dom_sf"/>
</dbReference>
<feature type="domain" description="TGS" evidence="8">
    <location>
        <begin position="283"/>
        <end position="366"/>
    </location>
</feature>
<evidence type="ECO:0000256" key="4">
    <source>
        <dbReference type="ARBA" id="ARBA00022840"/>
    </source>
</evidence>
<dbReference type="NCBIfam" id="TIGR00092">
    <property type="entry name" value="redox-regulated ATPase YchF"/>
    <property type="match status" value="1"/>
</dbReference>
<dbReference type="InterPro" id="IPR013029">
    <property type="entry name" value="YchF_C"/>
</dbReference>
<dbReference type="Gene3D" id="3.10.20.30">
    <property type="match status" value="1"/>
</dbReference>
<dbReference type="KEGG" id="nth:Nther_2917"/>
<protein>
    <recommendedName>
        <fullName evidence="6">Ribosome-binding ATPase YchF</fullName>
    </recommendedName>
</protein>
<dbReference type="PROSITE" id="PS51710">
    <property type="entry name" value="G_OBG"/>
    <property type="match status" value="1"/>
</dbReference>
<evidence type="ECO:0000256" key="6">
    <source>
        <dbReference type="HAMAP-Rule" id="MF_00944"/>
    </source>
</evidence>
<comment type="function">
    <text evidence="6">ATPase that binds to both the 70S ribosome and the 50S ribosomal subunit in a nucleotide-independent manner.</text>
</comment>
<dbReference type="eggNOG" id="COG0012">
    <property type="taxonomic scope" value="Bacteria"/>
</dbReference>
<sequence>MSILKCGIIGLPNVGKSTLFNALTNAGAAVANYAFCTVDPNKGIVAIPDERLEQVKYCAGSPEKTEGSIEFVDIAGLVKGANQGEGLGNQFLSHIREMDALIHVLRGFEDENVGHIYGQPDIHEDLEVINLELILKDLETIDRRLEKTEKMLKTNKKIYHEEFEVLNYIKKQLEQGHNIKDLKLADKERKFIDYLNLLTQKPVLHVINVSETAFSNFEKRQALEKYQQKIEQTQGGECLAISAKLESELLELDPTEKDEFLEEFNLTDSGLNRLIKKAYQLLDLITFFTANENEARAWAIKRGTRAVKGAGQIHSDMEKGFIKAEVINWEELVNCGNFPRAKEEGKLRLEGKDYIIQEGDVITFRFNV</sequence>
<dbReference type="GO" id="GO:0005737">
    <property type="term" value="C:cytoplasm"/>
    <property type="evidence" value="ECO:0007669"/>
    <property type="project" value="TreeGrafter"/>
</dbReference>